<keyword evidence="1" id="KW-0285">Flavoprotein</keyword>
<dbReference type="SUPFAM" id="SSF51679">
    <property type="entry name" value="Bacterial luciferase-like"/>
    <property type="match status" value="1"/>
</dbReference>
<name>A0ABV9ENQ1_9ACTN</name>
<evidence type="ECO:0000256" key="1">
    <source>
        <dbReference type="ARBA" id="ARBA00022630"/>
    </source>
</evidence>
<evidence type="ECO:0000256" key="3">
    <source>
        <dbReference type="ARBA" id="ARBA00023002"/>
    </source>
</evidence>
<dbReference type="PANTHER" id="PTHR42847:SF4">
    <property type="entry name" value="ALKANESULFONATE MONOOXYGENASE-RELATED"/>
    <property type="match status" value="1"/>
</dbReference>
<dbReference type="Gene3D" id="3.20.20.30">
    <property type="entry name" value="Luciferase-like domain"/>
    <property type="match status" value="1"/>
</dbReference>
<dbReference type="RefSeq" id="WP_262845188.1">
    <property type="nucleotide sequence ID" value="NZ_JANZYP010000037.1"/>
</dbReference>
<keyword evidence="7" id="KW-1185">Reference proteome</keyword>
<accession>A0ABV9ENQ1</accession>
<evidence type="ECO:0000313" key="6">
    <source>
        <dbReference type="EMBL" id="MFC4590768.1"/>
    </source>
</evidence>
<feature type="domain" description="Luciferase-like" evidence="5">
    <location>
        <begin position="19"/>
        <end position="272"/>
    </location>
</feature>
<evidence type="ECO:0000256" key="2">
    <source>
        <dbReference type="ARBA" id="ARBA00022643"/>
    </source>
</evidence>
<reference evidence="7" key="1">
    <citation type="journal article" date="2019" name="Int. J. Syst. Evol. Microbiol.">
        <title>The Global Catalogue of Microorganisms (GCM) 10K type strain sequencing project: providing services to taxonomists for standard genome sequencing and annotation.</title>
        <authorList>
            <consortium name="The Broad Institute Genomics Platform"/>
            <consortium name="The Broad Institute Genome Sequencing Center for Infectious Disease"/>
            <person name="Wu L."/>
            <person name="Ma J."/>
        </authorList>
    </citation>
    <scope>NUCLEOTIDE SEQUENCE [LARGE SCALE GENOMIC DNA]</scope>
    <source>
        <strain evidence="7">CCUG 49560</strain>
    </source>
</reference>
<keyword evidence="3 6" id="KW-0560">Oxidoreductase</keyword>
<sequence>MTLPHIGVFLTSGDGQPGAMPGGMTAAARHAEDLGLESVWITDQLIAGTGSPILDSGLMMAAVAASTTRIRLGFGVLVLPLRPVVWVAKQLATLQYLSGDRLLLGVGAGGDRHERSWSAAGVPRRERGRRTDTALRALPGLMAGKDTLVEDLPGAPTVRLAPAATMPPVLVGGGSEAALARAARYGDEWFPAPVGPATVAEDAARLAELAGELGRRPPAITAGVMVAMTADPASPSREALVRDLTSEEYGLTAAQAEDLLVSGDGPEVAARLADFAAVGAGRVVASFAGGDWGRQCELLAEAVR</sequence>
<keyword evidence="2" id="KW-0288">FMN</keyword>
<dbReference type="InterPro" id="IPR050172">
    <property type="entry name" value="SsuD_RutA_monooxygenase"/>
</dbReference>
<dbReference type="EC" id="1.-.-.-" evidence="6"/>
<dbReference type="EMBL" id="JBHSFN010000025">
    <property type="protein sequence ID" value="MFC4590768.1"/>
    <property type="molecule type" value="Genomic_DNA"/>
</dbReference>
<dbReference type="InterPro" id="IPR036661">
    <property type="entry name" value="Luciferase-like_sf"/>
</dbReference>
<evidence type="ECO:0000256" key="4">
    <source>
        <dbReference type="ARBA" id="ARBA00023033"/>
    </source>
</evidence>
<protein>
    <submittedName>
        <fullName evidence="6">LLM class flavin-dependent oxidoreductase</fullName>
        <ecNumber evidence="6">1.-.-.-</ecNumber>
    </submittedName>
</protein>
<keyword evidence="4" id="KW-0503">Monooxygenase</keyword>
<proteinExistence type="predicted"/>
<dbReference type="Proteomes" id="UP001595891">
    <property type="component" value="Unassembled WGS sequence"/>
</dbReference>
<gene>
    <name evidence="6" type="ORF">ACFO8L_32050</name>
</gene>
<evidence type="ECO:0000313" key="7">
    <source>
        <dbReference type="Proteomes" id="UP001595891"/>
    </source>
</evidence>
<comment type="caution">
    <text evidence="6">The sequence shown here is derived from an EMBL/GenBank/DDBJ whole genome shotgun (WGS) entry which is preliminary data.</text>
</comment>
<dbReference type="GO" id="GO:0016491">
    <property type="term" value="F:oxidoreductase activity"/>
    <property type="evidence" value="ECO:0007669"/>
    <property type="project" value="UniProtKB-KW"/>
</dbReference>
<dbReference type="InterPro" id="IPR011251">
    <property type="entry name" value="Luciferase-like_dom"/>
</dbReference>
<dbReference type="Pfam" id="PF00296">
    <property type="entry name" value="Bac_luciferase"/>
    <property type="match status" value="1"/>
</dbReference>
<dbReference type="PANTHER" id="PTHR42847">
    <property type="entry name" value="ALKANESULFONATE MONOOXYGENASE"/>
    <property type="match status" value="1"/>
</dbReference>
<organism evidence="6 7">
    <name type="scientific">Sphaerisporangium corydalis</name>
    <dbReference type="NCBI Taxonomy" id="1441875"/>
    <lineage>
        <taxon>Bacteria</taxon>
        <taxon>Bacillati</taxon>
        <taxon>Actinomycetota</taxon>
        <taxon>Actinomycetes</taxon>
        <taxon>Streptosporangiales</taxon>
        <taxon>Streptosporangiaceae</taxon>
        <taxon>Sphaerisporangium</taxon>
    </lineage>
</organism>
<evidence type="ECO:0000259" key="5">
    <source>
        <dbReference type="Pfam" id="PF00296"/>
    </source>
</evidence>